<evidence type="ECO:0000313" key="2">
    <source>
        <dbReference type="Proteomes" id="UP001596957"/>
    </source>
</evidence>
<gene>
    <name evidence="1" type="ORF">ACFQZP_38960</name>
</gene>
<organism evidence="1 2">
    <name type="scientific">Streptomyces lutosisoli</name>
    <dbReference type="NCBI Taxonomy" id="2665721"/>
    <lineage>
        <taxon>Bacteria</taxon>
        <taxon>Bacillati</taxon>
        <taxon>Actinomycetota</taxon>
        <taxon>Actinomycetes</taxon>
        <taxon>Kitasatosporales</taxon>
        <taxon>Streptomycetaceae</taxon>
        <taxon>Streptomyces</taxon>
    </lineage>
</organism>
<proteinExistence type="predicted"/>
<protein>
    <submittedName>
        <fullName evidence="1">Uncharacterized protein</fullName>
    </submittedName>
</protein>
<keyword evidence="2" id="KW-1185">Reference proteome</keyword>
<comment type="caution">
    <text evidence="1">The sequence shown here is derived from an EMBL/GenBank/DDBJ whole genome shotgun (WGS) entry which is preliminary data.</text>
</comment>
<sequence>MLIKGFENAPVVAGEELLALPGFWAAYLMWLSQTEEYDPVPEWFGVDGADADAAFDALRDEDQWPVFRIPFAGDHTAMVLGGNIPEDPGTEYFITHSEWGRHGHLATVGGHQAGPGLSWQELHHIARTPDFNAPGVHAEYARLLLLLPTLGDQDMPEDAADILGDALAHAGLPTTEARDLAEALLADHPLWEPAEWTLPGASPLSGGQDPLPFHGILHCDGPMSPRCGTRLAQGITREQSDRLAHALGTWPAT</sequence>
<dbReference type="RefSeq" id="WP_381263906.1">
    <property type="nucleotide sequence ID" value="NZ_JBHTBI010000087.1"/>
</dbReference>
<dbReference type="Proteomes" id="UP001596957">
    <property type="component" value="Unassembled WGS sequence"/>
</dbReference>
<name>A0ABW2VYE8_9ACTN</name>
<reference evidence="2" key="1">
    <citation type="journal article" date="2019" name="Int. J. Syst. Evol. Microbiol.">
        <title>The Global Catalogue of Microorganisms (GCM) 10K type strain sequencing project: providing services to taxonomists for standard genome sequencing and annotation.</title>
        <authorList>
            <consortium name="The Broad Institute Genomics Platform"/>
            <consortium name="The Broad Institute Genome Sequencing Center for Infectious Disease"/>
            <person name="Wu L."/>
            <person name="Ma J."/>
        </authorList>
    </citation>
    <scope>NUCLEOTIDE SEQUENCE [LARGE SCALE GENOMIC DNA]</scope>
    <source>
        <strain evidence="2">CGMCC 4.7198</strain>
    </source>
</reference>
<evidence type="ECO:0000313" key="1">
    <source>
        <dbReference type="EMBL" id="MFD0287527.1"/>
    </source>
</evidence>
<accession>A0ABW2VYE8</accession>
<dbReference type="EMBL" id="JBHTEC010000001">
    <property type="protein sequence ID" value="MFD0287527.1"/>
    <property type="molecule type" value="Genomic_DNA"/>
</dbReference>